<dbReference type="PANTHER" id="PTHR31303">
    <property type="entry name" value="CTP-DEPENDENT DIACYLGLYCEROL KINASE 1"/>
    <property type="match status" value="1"/>
</dbReference>
<dbReference type="Gene3D" id="3.40.50.1000">
    <property type="entry name" value="HAD superfamily/HAD-like"/>
    <property type="match status" value="1"/>
</dbReference>
<dbReference type="InterPro" id="IPR023214">
    <property type="entry name" value="HAD_sf"/>
</dbReference>
<feature type="transmembrane region" description="Helical" evidence="1">
    <location>
        <begin position="311"/>
        <end position="330"/>
    </location>
</feature>
<keyword evidence="1" id="KW-1133">Transmembrane helix</keyword>
<keyword evidence="1" id="KW-0472">Membrane</keyword>
<proteinExistence type="predicted"/>
<accession>A0A0F9AS59</accession>
<dbReference type="InterPro" id="IPR037997">
    <property type="entry name" value="Dgk1-like"/>
</dbReference>
<feature type="transmembrane region" description="Helical" evidence="1">
    <location>
        <begin position="336"/>
        <end position="357"/>
    </location>
</feature>
<dbReference type="SUPFAM" id="SSF56784">
    <property type="entry name" value="HAD-like"/>
    <property type="match status" value="1"/>
</dbReference>
<evidence type="ECO:0008006" key="3">
    <source>
        <dbReference type="Google" id="ProtNLM"/>
    </source>
</evidence>
<dbReference type="InterPro" id="IPR036412">
    <property type="entry name" value="HAD-like_sf"/>
</dbReference>
<feature type="non-terminal residue" evidence="2">
    <location>
        <position position="371"/>
    </location>
</feature>
<evidence type="ECO:0000256" key="1">
    <source>
        <dbReference type="SAM" id="Phobius"/>
    </source>
</evidence>
<dbReference type="Pfam" id="PF08282">
    <property type="entry name" value="Hydrolase_3"/>
    <property type="match status" value="1"/>
</dbReference>
<reference evidence="2" key="1">
    <citation type="journal article" date="2015" name="Nature">
        <title>Complex archaea that bridge the gap between prokaryotes and eukaryotes.</title>
        <authorList>
            <person name="Spang A."/>
            <person name="Saw J.H."/>
            <person name="Jorgensen S.L."/>
            <person name="Zaremba-Niedzwiedzka K."/>
            <person name="Martijn J."/>
            <person name="Lind A.E."/>
            <person name="van Eijk R."/>
            <person name="Schleper C."/>
            <person name="Guy L."/>
            <person name="Ettema T.J."/>
        </authorList>
    </citation>
    <scope>NUCLEOTIDE SEQUENCE</scope>
</reference>
<organism evidence="2">
    <name type="scientific">marine sediment metagenome</name>
    <dbReference type="NCBI Taxonomy" id="412755"/>
    <lineage>
        <taxon>unclassified sequences</taxon>
        <taxon>metagenomes</taxon>
        <taxon>ecological metagenomes</taxon>
    </lineage>
</organism>
<protein>
    <recommendedName>
        <fullName evidence="3">HAD family hydrolase</fullName>
    </recommendedName>
</protein>
<comment type="caution">
    <text evidence="2">The sequence shown here is derived from an EMBL/GenBank/DDBJ whole genome shotgun (WGS) entry which is preliminary data.</text>
</comment>
<gene>
    <name evidence="2" type="ORF">LCGC14_2535940</name>
</gene>
<name>A0A0F9AS59_9ZZZZ</name>
<dbReference type="PANTHER" id="PTHR31303:SF1">
    <property type="entry name" value="CTP-DEPENDENT DIACYLGLYCEROL KINASE 1"/>
    <property type="match status" value="1"/>
</dbReference>
<dbReference type="EMBL" id="LAZR01041265">
    <property type="protein sequence ID" value="KKL12419.1"/>
    <property type="molecule type" value="Genomic_DNA"/>
</dbReference>
<dbReference type="GO" id="GO:0004143">
    <property type="term" value="F:ATP-dependent diacylglycerol kinase activity"/>
    <property type="evidence" value="ECO:0007669"/>
    <property type="project" value="InterPro"/>
</dbReference>
<sequence length="371" mass="42231">MYYSFAKNARKNNIMGSHSKNKVMVFDVDGVIYKNIFLIKLIRARGLKNFLKILVLGIKYYTNRITLNTLLIEGYKLAENFSVNEMQNIAKKMKRVKKIKETVHILRGEGFYVALISAGIPNFILETLADEIGADSYTGLDLDIENASVKTRDIQIVSKVRIVEDLLTKLNLTWNDTISIGDDPNNVELLKMSQTGIGFNPSEIVRENSDIVIESNDLSEILSFIIPPEHLPSKLKKGRYFWKRELFRKGVHTMGCVFPFIAVTNRMLATYILTGAIAIYFLSELFRYRGLYLPLFSIITKKARRYTEKEGIIIGPILLALGILISFRFFDFDVYLPAILIVSISDSLSSLLGLRFGKTRIFKLKTRTVVG</sequence>
<dbReference type="AlphaFoldDB" id="A0A0F9AS59"/>
<feature type="transmembrane region" description="Helical" evidence="1">
    <location>
        <begin position="268"/>
        <end position="290"/>
    </location>
</feature>
<evidence type="ECO:0000313" key="2">
    <source>
        <dbReference type="EMBL" id="KKL12419.1"/>
    </source>
</evidence>
<keyword evidence="1" id="KW-0812">Transmembrane</keyword>